<dbReference type="Proteomes" id="UP000688137">
    <property type="component" value="Unassembled WGS sequence"/>
</dbReference>
<keyword evidence="2" id="KW-1185">Reference proteome</keyword>
<accession>A0A8S1Q912</accession>
<proteinExistence type="predicted"/>
<reference evidence="1" key="1">
    <citation type="submission" date="2021-01" db="EMBL/GenBank/DDBJ databases">
        <authorList>
            <consortium name="Genoscope - CEA"/>
            <person name="William W."/>
        </authorList>
    </citation>
    <scope>NUCLEOTIDE SEQUENCE</scope>
</reference>
<dbReference type="AlphaFoldDB" id="A0A8S1Q912"/>
<dbReference type="OMA" id="DCRFHHV"/>
<protein>
    <submittedName>
        <fullName evidence="1">Uncharacterized protein</fullName>
    </submittedName>
</protein>
<comment type="caution">
    <text evidence="1">The sequence shown here is derived from an EMBL/GenBank/DDBJ whole genome shotgun (WGS) entry which is preliminary data.</text>
</comment>
<evidence type="ECO:0000313" key="1">
    <source>
        <dbReference type="EMBL" id="CAD8112072.1"/>
    </source>
</evidence>
<evidence type="ECO:0000313" key="2">
    <source>
        <dbReference type="Proteomes" id="UP000688137"/>
    </source>
</evidence>
<dbReference type="EMBL" id="CAJJDM010000155">
    <property type="protein sequence ID" value="CAD8112072.1"/>
    <property type="molecule type" value="Genomic_DNA"/>
</dbReference>
<sequence>MDEESIQLIIDYILGLSDIFDFDTDRLYKLKCKQNKDSNKLSYKPKSKFINQISTELNNSLSVKFDHMRDQQKQQNDAIMYKFNTQDYTFQQLTQQIKNKPTQEDLYDIQIEIRQLKREHQDDNNKIQNQINNQFTTIQQTLNSYINTQDFNKLFEEQISDHMSKLQAKCAPKDLTFQQLDLLDCRFHHVSEQLIELKRYTNTNINAVINKQDFILSDLTTTVKLHEFNEFIEKSKSFTTQSQLSSLQNLILPKLKEVSDIVDNNRNDIEGFRKIIKATDYELLQKSTKMDFLILKQENEENQLQSQKILLQIQEISKQINKVYQYYDEQRLLMSKQLTEQIICKIEETIKLNVNQQMEVYNLQDIAQQIDYIQDFLKLKANKIDVLDALKLKSNQKEFLIFEDQINFMNQTIKSQMRIQAEFMELFGINTDNESVNFKKNAIQKLIFDVKSLKNSFQQIHQPTGIEDVPITTRQSTTKKKFSTSPKSNGVKLFLRPLLSNTFSVQQAKRNKMNASMIS</sequence>
<gene>
    <name evidence="1" type="ORF">PPRIM_AZ9-3.1.T1500021</name>
</gene>
<organism evidence="1 2">
    <name type="scientific">Paramecium primaurelia</name>
    <dbReference type="NCBI Taxonomy" id="5886"/>
    <lineage>
        <taxon>Eukaryota</taxon>
        <taxon>Sar</taxon>
        <taxon>Alveolata</taxon>
        <taxon>Ciliophora</taxon>
        <taxon>Intramacronucleata</taxon>
        <taxon>Oligohymenophorea</taxon>
        <taxon>Peniculida</taxon>
        <taxon>Parameciidae</taxon>
        <taxon>Paramecium</taxon>
    </lineage>
</organism>
<name>A0A8S1Q912_PARPR</name>